<dbReference type="Pfam" id="PF19451">
    <property type="entry name" value="DUF5989"/>
    <property type="match status" value="1"/>
</dbReference>
<accession>A0ABT5DYA9</accession>
<evidence type="ECO:0000313" key="2">
    <source>
        <dbReference type="EMBL" id="MDC0717436.1"/>
    </source>
</evidence>
<name>A0ABT5DYA9_9BACT</name>
<keyword evidence="1" id="KW-0472">Membrane</keyword>
<reference evidence="2 3" key="1">
    <citation type="submission" date="2022-11" db="EMBL/GenBank/DDBJ databases">
        <title>Minimal conservation of predation-associated metabolite biosynthetic gene clusters underscores biosynthetic potential of Myxococcota including descriptions for ten novel species: Archangium lansinium sp. nov., Myxococcus landrumus sp. nov., Nannocystis bai.</title>
        <authorList>
            <person name="Ahearne A."/>
            <person name="Stevens C."/>
            <person name="Dowd S."/>
        </authorList>
    </citation>
    <scope>NUCLEOTIDE SEQUENCE [LARGE SCALE GENOMIC DNA]</scope>
    <source>
        <strain evidence="2 3">BB15-2</strain>
    </source>
</reference>
<feature type="transmembrane region" description="Helical" evidence="1">
    <location>
        <begin position="38"/>
        <end position="64"/>
    </location>
</feature>
<organism evidence="2 3">
    <name type="scientific">Nannocystis bainbridge</name>
    <dbReference type="NCBI Taxonomy" id="2995303"/>
    <lineage>
        <taxon>Bacteria</taxon>
        <taxon>Pseudomonadati</taxon>
        <taxon>Myxococcota</taxon>
        <taxon>Polyangia</taxon>
        <taxon>Nannocystales</taxon>
        <taxon>Nannocystaceae</taxon>
        <taxon>Nannocystis</taxon>
    </lineage>
</organism>
<dbReference type="InterPro" id="IPR046031">
    <property type="entry name" value="DUF5989"/>
</dbReference>
<sequence length="71" mass="7785">MTAPVVTRPPRPGLLRRLAARLRTIGGLILHFLHPARFVLAPLLIVLLLAGVLLWLTGGLAYVAPFVYTLF</sequence>
<comment type="caution">
    <text evidence="2">The sequence shown here is derived from an EMBL/GenBank/DDBJ whole genome shotgun (WGS) entry which is preliminary data.</text>
</comment>
<keyword evidence="1" id="KW-1133">Transmembrane helix</keyword>
<dbReference type="Proteomes" id="UP001221686">
    <property type="component" value="Unassembled WGS sequence"/>
</dbReference>
<dbReference type="RefSeq" id="WP_272085923.1">
    <property type="nucleotide sequence ID" value="NZ_JAQNDL010000001.1"/>
</dbReference>
<evidence type="ECO:0000256" key="1">
    <source>
        <dbReference type="SAM" id="Phobius"/>
    </source>
</evidence>
<evidence type="ECO:0000313" key="3">
    <source>
        <dbReference type="Proteomes" id="UP001221686"/>
    </source>
</evidence>
<keyword evidence="3" id="KW-1185">Reference proteome</keyword>
<gene>
    <name evidence="2" type="ORF">POL25_11065</name>
</gene>
<proteinExistence type="predicted"/>
<keyword evidence="1" id="KW-0812">Transmembrane</keyword>
<protein>
    <submittedName>
        <fullName evidence="2">DUF5989 family protein</fullName>
    </submittedName>
</protein>
<dbReference type="EMBL" id="JAQNDL010000001">
    <property type="protein sequence ID" value="MDC0717436.1"/>
    <property type="molecule type" value="Genomic_DNA"/>
</dbReference>